<accession>A0A495VE67</accession>
<name>A0A495VE67_9GAMM</name>
<dbReference type="RefSeq" id="WP_120799588.1">
    <property type="nucleotide sequence ID" value="NZ_RBXL01000001.1"/>
</dbReference>
<evidence type="ECO:0008006" key="3">
    <source>
        <dbReference type="Google" id="ProtNLM"/>
    </source>
</evidence>
<gene>
    <name evidence="1" type="ORF">BDD21_5256</name>
</gene>
<protein>
    <recommendedName>
        <fullName evidence="3">V/A-type H+-transporting ATPase subunit E</fullName>
    </recommendedName>
</protein>
<reference evidence="1 2" key="1">
    <citation type="submission" date="2018-10" db="EMBL/GenBank/DDBJ databases">
        <title>Genomic Encyclopedia of Archaeal and Bacterial Type Strains, Phase II (KMG-II): from individual species to whole genera.</title>
        <authorList>
            <person name="Goeker M."/>
        </authorList>
    </citation>
    <scope>NUCLEOTIDE SEQUENCE [LARGE SCALE GENOMIC DNA]</scope>
    <source>
        <strain evidence="1 2">DSM 235</strain>
    </source>
</reference>
<dbReference type="AlphaFoldDB" id="A0A495VE67"/>
<dbReference type="Proteomes" id="UP000274556">
    <property type="component" value="Unassembled WGS sequence"/>
</dbReference>
<organism evidence="1 2">
    <name type="scientific">Thiocapsa rosea</name>
    <dbReference type="NCBI Taxonomy" id="69360"/>
    <lineage>
        <taxon>Bacteria</taxon>
        <taxon>Pseudomonadati</taxon>
        <taxon>Pseudomonadota</taxon>
        <taxon>Gammaproteobacteria</taxon>
        <taxon>Chromatiales</taxon>
        <taxon>Chromatiaceae</taxon>
        <taxon>Thiocapsa</taxon>
    </lineage>
</organism>
<sequence length="209" mass="23623">MKLEERERGLLHLIEEYRDAECRALLETARAEAKTLLATAYRRARAQLHERVASERANARSRLHAARAEHDTRLRASGDRANARLLELAWPRLHEALSRRWAHQETRDIWARDAIAQARRRLPLGLWTVRHPPEWSAAEWGAFEAELTRALGQAPHFRADGAVSAGLVIEAQGAVLDASLEGLLRDRRRLEARLLAVLARHPTDAGGET</sequence>
<dbReference type="OrthoDB" id="5765021at2"/>
<evidence type="ECO:0000313" key="2">
    <source>
        <dbReference type="Proteomes" id="UP000274556"/>
    </source>
</evidence>
<dbReference type="EMBL" id="RBXL01000001">
    <property type="protein sequence ID" value="RKT47652.1"/>
    <property type="molecule type" value="Genomic_DNA"/>
</dbReference>
<comment type="caution">
    <text evidence="1">The sequence shown here is derived from an EMBL/GenBank/DDBJ whole genome shotgun (WGS) entry which is preliminary data.</text>
</comment>
<evidence type="ECO:0000313" key="1">
    <source>
        <dbReference type="EMBL" id="RKT47652.1"/>
    </source>
</evidence>
<keyword evidence="2" id="KW-1185">Reference proteome</keyword>
<proteinExistence type="predicted"/>